<accession>A0A2T4RXS3</accession>
<dbReference type="Pfam" id="PF17853">
    <property type="entry name" value="GGDEF_2"/>
    <property type="match status" value="1"/>
</dbReference>
<evidence type="ECO:0000259" key="1">
    <source>
        <dbReference type="Pfam" id="PF17853"/>
    </source>
</evidence>
<name>A0A2T4RXS3_9STAP</name>
<reference evidence="2 3" key="1">
    <citation type="journal article" date="2016" name="Front. Microbiol.">
        <title>Comprehensive Phylogenetic Analysis of Bovine Non-aureus Staphylococci Species Based on Whole-Genome Sequencing.</title>
        <authorList>
            <person name="Naushad S."/>
            <person name="Barkema H.W."/>
            <person name="Luby C."/>
            <person name="Condas L.A."/>
            <person name="Nobrega D.B."/>
            <person name="Carson D.A."/>
            <person name="De Buck J."/>
        </authorList>
    </citation>
    <scope>NUCLEOTIDE SEQUENCE [LARGE SCALE GENOMIC DNA]</scope>
    <source>
        <strain evidence="2 3">SNUC 4337</strain>
    </source>
</reference>
<feature type="domain" description="CdaR GGDEF-like" evidence="1">
    <location>
        <begin position="2"/>
        <end position="116"/>
    </location>
</feature>
<sequence>YGIYPSDYYQVIICAIDPMDNLENSQYVEERYQFVYTWLIHKLTDLDSRISVYSMPSNRRFAILLQSKHEYYLNYLKHIQQEYHEFFDSSISFGIGNRVTEFSQLSTSFMEANEAYESGLDKARKAFMN</sequence>
<gene>
    <name evidence="2" type="ORF">BUZ61_19935</name>
</gene>
<dbReference type="EMBL" id="PZHR01001272">
    <property type="protein sequence ID" value="PTK34327.1"/>
    <property type="molecule type" value="Genomic_DNA"/>
</dbReference>
<proteinExistence type="predicted"/>
<organism evidence="2 3">
    <name type="scientific">Staphylococcus nepalensis</name>
    <dbReference type="NCBI Taxonomy" id="214473"/>
    <lineage>
        <taxon>Bacteria</taxon>
        <taxon>Bacillati</taxon>
        <taxon>Bacillota</taxon>
        <taxon>Bacilli</taxon>
        <taxon>Bacillales</taxon>
        <taxon>Staphylococcaceae</taxon>
        <taxon>Staphylococcus</taxon>
    </lineage>
</organism>
<dbReference type="Proteomes" id="UP000240400">
    <property type="component" value="Unassembled WGS sequence"/>
</dbReference>
<feature type="non-terminal residue" evidence="2">
    <location>
        <position position="1"/>
    </location>
</feature>
<feature type="non-terminal residue" evidence="2">
    <location>
        <position position="129"/>
    </location>
</feature>
<dbReference type="InterPro" id="IPR041522">
    <property type="entry name" value="CdaR_GGDEF"/>
</dbReference>
<protein>
    <submittedName>
        <fullName evidence="2">PucR family transcriptional regulator</fullName>
    </submittedName>
</protein>
<comment type="caution">
    <text evidence="2">The sequence shown here is derived from an EMBL/GenBank/DDBJ whole genome shotgun (WGS) entry which is preliminary data.</text>
</comment>
<dbReference type="AlphaFoldDB" id="A0A2T4RXS3"/>
<evidence type="ECO:0000313" key="3">
    <source>
        <dbReference type="Proteomes" id="UP000240400"/>
    </source>
</evidence>
<evidence type="ECO:0000313" key="2">
    <source>
        <dbReference type="EMBL" id="PTK34327.1"/>
    </source>
</evidence>